<dbReference type="EMBL" id="CM018040">
    <property type="protein sequence ID" value="KAA8535215.1"/>
    <property type="molecule type" value="Genomic_DNA"/>
</dbReference>
<accession>A0A5J5AVT9</accession>
<proteinExistence type="predicted"/>
<name>A0A5J5AVT9_9ASTE</name>
<gene>
    <name evidence="2" type="ORF">F0562_030218</name>
</gene>
<dbReference type="AlphaFoldDB" id="A0A5J5AVT9"/>
<dbReference type="OrthoDB" id="9449045at2759"/>
<dbReference type="SUPFAM" id="SSF53271">
    <property type="entry name" value="PRTase-like"/>
    <property type="match status" value="1"/>
</dbReference>
<dbReference type="InterPro" id="IPR000836">
    <property type="entry name" value="PRTase_dom"/>
</dbReference>
<keyword evidence="3" id="KW-1185">Reference proteome</keyword>
<sequence length="98" mass="11067">MLSGQLEAQNTNIQLDREQRKDNVSSLVAVLKADLVRNMKLPVTVDFIQAESYGFGTESNDAPKMSFDLKIDFEGKHVILNRMALERNRMMLLGLPSI</sequence>
<dbReference type="Proteomes" id="UP000325577">
    <property type="component" value="Linkage Group LG17"/>
</dbReference>
<evidence type="ECO:0000313" key="3">
    <source>
        <dbReference type="Proteomes" id="UP000325577"/>
    </source>
</evidence>
<feature type="compositionally biased region" description="Polar residues" evidence="1">
    <location>
        <begin position="1"/>
        <end position="14"/>
    </location>
</feature>
<evidence type="ECO:0000256" key="1">
    <source>
        <dbReference type="SAM" id="MobiDB-lite"/>
    </source>
</evidence>
<protein>
    <submittedName>
        <fullName evidence="2">Uncharacterized protein</fullName>
    </submittedName>
</protein>
<dbReference type="InterPro" id="IPR029057">
    <property type="entry name" value="PRTase-like"/>
</dbReference>
<feature type="region of interest" description="Disordered" evidence="1">
    <location>
        <begin position="1"/>
        <end position="21"/>
    </location>
</feature>
<evidence type="ECO:0000313" key="2">
    <source>
        <dbReference type="EMBL" id="KAA8535215.1"/>
    </source>
</evidence>
<dbReference type="CDD" id="cd06223">
    <property type="entry name" value="PRTases_typeI"/>
    <property type="match status" value="1"/>
</dbReference>
<dbReference type="Gene3D" id="3.40.50.2020">
    <property type="match status" value="1"/>
</dbReference>
<organism evidence="2 3">
    <name type="scientific">Nyssa sinensis</name>
    <dbReference type="NCBI Taxonomy" id="561372"/>
    <lineage>
        <taxon>Eukaryota</taxon>
        <taxon>Viridiplantae</taxon>
        <taxon>Streptophyta</taxon>
        <taxon>Embryophyta</taxon>
        <taxon>Tracheophyta</taxon>
        <taxon>Spermatophyta</taxon>
        <taxon>Magnoliopsida</taxon>
        <taxon>eudicotyledons</taxon>
        <taxon>Gunneridae</taxon>
        <taxon>Pentapetalae</taxon>
        <taxon>asterids</taxon>
        <taxon>Cornales</taxon>
        <taxon>Nyssaceae</taxon>
        <taxon>Nyssa</taxon>
    </lineage>
</organism>
<reference evidence="2 3" key="1">
    <citation type="submission" date="2019-09" db="EMBL/GenBank/DDBJ databases">
        <title>A chromosome-level genome assembly of the Chinese tupelo Nyssa sinensis.</title>
        <authorList>
            <person name="Yang X."/>
            <person name="Kang M."/>
            <person name="Yang Y."/>
            <person name="Xiong H."/>
            <person name="Wang M."/>
            <person name="Zhang Z."/>
            <person name="Wang Z."/>
            <person name="Wu H."/>
            <person name="Ma T."/>
            <person name="Liu J."/>
            <person name="Xi Z."/>
        </authorList>
    </citation>
    <scope>NUCLEOTIDE SEQUENCE [LARGE SCALE GENOMIC DNA]</scope>
    <source>
        <strain evidence="2">J267</strain>
        <tissue evidence="2">Leaf</tissue>
    </source>
</reference>